<dbReference type="Proteomes" id="UP001190700">
    <property type="component" value="Unassembled WGS sequence"/>
</dbReference>
<protein>
    <submittedName>
        <fullName evidence="1">Uncharacterized protein</fullName>
    </submittedName>
</protein>
<dbReference type="AlphaFoldDB" id="A0AAE0F2R7"/>
<sequence length="258" mass="28900">MDTLLERALRLSTRDAANTPIAAVAIVGLSDTLQRLNRVAASANTAPRTRGPELKIDAHVRKMARVASASRSKGDDYVHALLHYLDSFGMDRTTSQRQFHDAFLSATLPHIYGSAEFERNRTRILREHNLTKPRHEVLVVTPRRWGKTTSVAMFVAALALSTADMWVSIFSTGQRASSSLLEAIYKMVCATPEGNKRVLRRNQEQLYLSGDGPEDTRRVYSYPSSVQGADHITTRTTTSAIMRGFARFPSLDFKWFNN</sequence>
<evidence type="ECO:0000313" key="3">
    <source>
        <dbReference type="Proteomes" id="UP001190700"/>
    </source>
</evidence>
<organism evidence="1 3">
    <name type="scientific">Cymbomonas tetramitiformis</name>
    <dbReference type="NCBI Taxonomy" id="36881"/>
    <lineage>
        <taxon>Eukaryota</taxon>
        <taxon>Viridiplantae</taxon>
        <taxon>Chlorophyta</taxon>
        <taxon>Pyramimonadophyceae</taxon>
        <taxon>Pyramimonadales</taxon>
        <taxon>Pyramimonadaceae</taxon>
        <taxon>Cymbomonas</taxon>
    </lineage>
</organism>
<proteinExistence type="predicted"/>
<keyword evidence="3" id="KW-1185">Reference proteome</keyword>
<gene>
    <name evidence="2" type="ORF">CYMTET_12338</name>
    <name evidence="1" type="ORF">CYMTET_40669</name>
</gene>
<dbReference type="Gene3D" id="3.40.50.300">
    <property type="entry name" value="P-loop containing nucleotide triphosphate hydrolases"/>
    <property type="match status" value="1"/>
</dbReference>
<reference evidence="1" key="2">
    <citation type="submission" date="2023-06" db="EMBL/GenBank/DDBJ databases">
        <title>Long-read-based genome assembly of the green algal bacterivore Cymbomonas tetramitiformis.</title>
        <authorList>
            <person name="Gyaltshen Y."/>
            <person name="Rozenberg A."/>
            <person name="Paasch A."/>
            <person name="Burns J.A."/>
            <person name="Warring S."/>
            <person name="Larson R."/>
            <person name="Maurer-Alcala X."/>
            <person name="Dacks J."/>
            <person name="Kim E."/>
        </authorList>
    </citation>
    <scope>NUCLEOTIDE SEQUENCE</scope>
    <source>
        <strain evidence="1">PLY_AMNH</strain>
    </source>
</reference>
<dbReference type="InterPro" id="IPR027417">
    <property type="entry name" value="P-loop_NTPase"/>
</dbReference>
<name>A0AAE0F2R7_9CHLO</name>
<dbReference type="EMBL" id="LGRX02004665">
    <property type="protein sequence ID" value="KAK3279801.1"/>
    <property type="molecule type" value="Genomic_DNA"/>
</dbReference>
<evidence type="ECO:0000313" key="2">
    <source>
        <dbReference type="EMBL" id="KAK3279801.1"/>
    </source>
</evidence>
<reference evidence="1 3" key="1">
    <citation type="journal article" date="2015" name="Genome Biol. Evol.">
        <title>Comparative Genomics of a Bacterivorous Green Alga Reveals Evolutionary Causalities and Consequences of Phago-Mixotrophic Mode of Nutrition.</title>
        <authorList>
            <person name="Burns J.A."/>
            <person name="Paasch A."/>
            <person name="Narechania A."/>
            <person name="Kim E."/>
        </authorList>
    </citation>
    <scope>NUCLEOTIDE SEQUENCE [LARGE SCALE GENOMIC DNA]</scope>
    <source>
        <strain evidence="1">PLY_AMNH</strain>
    </source>
</reference>
<evidence type="ECO:0000313" key="1">
    <source>
        <dbReference type="EMBL" id="KAK3249921.1"/>
    </source>
</evidence>
<comment type="caution">
    <text evidence="1">The sequence shown here is derived from an EMBL/GenBank/DDBJ whole genome shotgun (WGS) entry which is preliminary data.</text>
</comment>
<dbReference type="EMBL" id="LGRX02027021">
    <property type="protein sequence ID" value="KAK3249921.1"/>
    <property type="molecule type" value="Genomic_DNA"/>
</dbReference>
<accession>A0AAE0F2R7</accession>